<evidence type="ECO:0000313" key="4">
    <source>
        <dbReference type="Proteomes" id="UP000603912"/>
    </source>
</evidence>
<accession>A0A917IB45</accession>
<dbReference type="Gene3D" id="3.90.850.10">
    <property type="entry name" value="Fumarylacetoacetase-like, C-terminal domain"/>
    <property type="match status" value="1"/>
</dbReference>
<evidence type="ECO:0000259" key="2">
    <source>
        <dbReference type="Pfam" id="PF01557"/>
    </source>
</evidence>
<dbReference type="Proteomes" id="UP000603912">
    <property type="component" value="Unassembled WGS sequence"/>
</dbReference>
<dbReference type="InterPro" id="IPR050772">
    <property type="entry name" value="Hydratase-Decarb/MhpD_sf"/>
</dbReference>
<dbReference type="InterPro" id="IPR036663">
    <property type="entry name" value="Fumarylacetoacetase_C_sf"/>
</dbReference>
<dbReference type="PANTHER" id="PTHR30143:SF0">
    <property type="entry name" value="2-KETO-4-PENTENOATE HYDRATASE"/>
    <property type="match status" value="1"/>
</dbReference>
<evidence type="ECO:0000256" key="1">
    <source>
        <dbReference type="ARBA" id="ARBA00023239"/>
    </source>
</evidence>
<dbReference type="GO" id="GO:0005737">
    <property type="term" value="C:cytoplasm"/>
    <property type="evidence" value="ECO:0007669"/>
    <property type="project" value="TreeGrafter"/>
</dbReference>
<dbReference type="GO" id="GO:0008684">
    <property type="term" value="F:2-oxopent-4-enoate hydratase activity"/>
    <property type="evidence" value="ECO:0007669"/>
    <property type="project" value="TreeGrafter"/>
</dbReference>
<dbReference type="AlphaFoldDB" id="A0A917IB45"/>
<sequence length="246" mass="25806">MTKDIADALLDSYRTKAPIASGSLPSINRQDAFATQAAVAQGLGVQVGGWKVAMPDATSTAAPMFSDVLLGNGARYALPPGGAVVEIELGVILTKDLPPRPGQPYTREEIGAAIGDALVGVEMVASRYLEMPPEAEPNRWLADNMGNGAYISGDAKPLAVIGDPATLVCRYWANGELQHEKTGGHPAGDPIGWLVNWANAQEDTLGGLKAGQLVTTGSISPPKRFTAPTRIEAELDRIGRVVVELV</sequence>
<organism evidence="3 4">
    <name type="scientific">Alsobacter metallidurans</name>
    <dbReference type="NCBI Taxonomy" id="340221"/>
    <lineage>
        <taxon>Bacteria</taxon>
        <taxon>Pseudomonadati</taxon>
        <taxon>Pseudomonadota</taxon>
        <taxon>Alphaproteobacteria</taxon>
        <taxon>Hyphomicrobiales</taxon>
        <taxon>Alsobacteraceae</taxon>
        <taxon>Alsobacter</taxon>
    </lineage>
</organism>
<dbReference type="PANTHER" id="PTHR30143">
    <property type="entry name" value="ACID HYDRATASE"/>
    <property type="match status" value="1"/>
</dbReference>
<comment type="caution">
    <text evidence="3">The sequence shown here is derived from an EMBL/GenBank/DDBJ whole genome shotgun (WGS) entry which is preliminary data.</text>
</comment>
<dbReference type="SUPFAM" id="SSF56529">
    <property type="entry name" value="FAH"/>
    <property type="match status" value="1"/>
</dbReference>
<protein>
    <submittedName>
        <fullName evidence="3">Hydratase</fullName>
    </submittedName>
</protein>
<reference evidence="3" key="1">
    <citation type="journal article" date="2014" name="Int. J. Syst. Evol. Microbiol.">
        <title>Complete genome sequence of Corynebacterium casei LMG S-19264T (=DSM 44701T), isolated from a smear-ripened cheese.</title>
        <authorList>
            <consortium name="US DOE Joint Genome Institute (JGI-PGF)"/>
            <person name="Walter F."/>
            <person name="Albersmeier A."/>
            <person name="Kalinowski J."/>
            <person name="Ruckert C."/>
        </authorList>
    </citation>
    <scope>NUCLEOTIDE SEQUENCE</scope>
    <source>
        <strain evidence="3">CGMCC 1.12214</strain>
    </source>
</reference>
<dbReference type="InterPro" id="IPR011234">
    <property type="entry name" value="Fumarylacetoacetase-like_C"/>
</dbReference>
<dbReference type="RefSeq" id="WP_188519569.1">
    <property type="nucleotide sequence ID" value="NZ_BMES01000002.1"/>
</dbReference>
<feature type="domain" description="Fumarylacetoacetase-like C-terminal" evidence="2">
    <location>
        <begin position="51"/>
        <end position="243"/>
    </location>
</feature>
<evidence type="ECO:0000313" key="3">
    <source>
        <dbReference type="EMBL" id="GGH30732.1"/>
    </source>
</evidence>
<name>A0A917IB45_9HYPH</name>
<proteinExistence type="predicted"/>
<dbReference type="Pfam" id="PF01557">
    <property type="entry name" value="FAA_hydrolase"/>
    <property type="match status" value="1"/>
</dbReference>
<keyword evidence="1" id="KW-0456">Lyase</keyword>
<gene>
    <name evidence="3" type="ORF">GCM10007036_41530</name>
</gene>
<keyword evidence="4" id="KW-1185">Reference proteome</keyword>
<reference evidence="3" key="2">
    <citation type="submission" date="2020-09" db="EMBL/GenBank/DDBJ databases">
        <authorList>
            <person name="Sun Q."/>
            <person name="Zhou Y."/>
        </authorList>
    </citation>
    <scope>NUCLEOTIDE SEQUENCE</scope>
    <source>
        <strain evidence="3">CGMCC 1.12214</strain>
    </source>
</reference>
<dbReference type="EMBL" id="BMES01000002">
    <property type="protein sequence ID" value="GGH30732.1"/>
    <property type="molecule type" value="Genomic_DNA"/>
</dbReference>